<protein>
    <submittedName>
        <fullName evidence="2">Uncharacterized protein</fullName>
    </submittedName>
</protein>
<feature type="region of interest" description="Disordered" evidence="1">
    <location>
        <begin position="32"/>
        <end position="61"/>
    </location>
</feature>
<organism evidence="2 3">
    <name type="scientific">Habropoda laboriosa</name>
    <dbReference type="NCBI Taxonomy" id="597456"/>
    <lineage>
        <taxon>Eukaryota</taxon>
        <taxon>Metazoa</taxon>
        <taxon>Ecdysozoa</taxon>
        <taxon>Arthropoda</taxon>
        <taxon>Hexapoda</taxon>
        <taxon>Insecta</taxon>
        <taxon>Pterygota</taxon>
        <taxon>Neoptera</taxon>
        <taxon>Endopterygota</taxon>
        <taxon>Hymenoptera</taxon>
        <taxon>Apocrita</taxon>
        <taxon>Aculeata</taxon>
        <taxon>Apoidea</taxon>
        <taxon>Anthophila</taxon>
        <taxon>Apidae</taxon>
        <taxon>Habropoda</taxon>
    </lineage>
</organism>
<accession>A0A0L7QJT6</accession>
<evidence type="ECO:0000256" key="1">
    <source>
        <dbReference type="SAM" id="MobiDB-lite"/>
    </source>
</evidence>
<sequence>MKMNPYCGIPSFQKIIPLEERTVTIEEVEEKKDDEMEITMDQNTGTAWNDNKKKRKSTEDPRLTEAYNAMKYIISQPRREF</sequence>
<keyword evidence="3" id="KW-1185">Reference proteome</keyword>
<feature type="compositionally biased region" description="Polar residues" evidence="1">
    <location>
        <begin position="40"/>
        <end position="49"/>
    </location>
</feature>
<dbReference type="EMBL" id="KQ415050">
    <property type="protein sequence ID" value="KOC58839.1"/>
    <property type="molecule type" value="Genomic_DNA"/>
</dbReference>
<proteinExistence type="predicted"/>
<dbReference type="AlphaFoldDB" id="A0A0L7QJT6"/>
<evidence type="ECO:0000313" key="2">
    <source>
        <dbReference type="EMBL" id="KOC58839.1"/>
    </source>
</evidence>
<dbReference type="Proteomes" id="UP000053825">
    <property type="component" value="Unassembled WGS sequence"/>
</dbReference>
<evidence type="ECO:0000313" key="3">
    <source>
        <dbReference type="Proteomes" id="UP000053825"/>
    </source>
</evidence>
<gene>
    <name evidence="2" type="ORF">WH47_01701</name>
</gene>
<name>A0A0L7QJT6_9HYME</name>
<reference evidence="2 3" key="1">
    <citation type="submission" date="2015-07" db="EMBL/GenBank/DDBJ databases">
        <title>The genome of Habropoda laboriosa.</title>
        <authorList>
            <person name="Pan H."/>
            <person name="Kapheim K."/>
        </authorList>
    </citation>
    <scope>NUCLEOTIDE SEQUENCE [LARGE SCALE GENOMIC DNA]</scope>
    <source>
        <strain evidence="2">0110345459</strain>
    </source>
</reference>